<name>A0ACC3SAX5_9PEZI</name>
<comment type="caution">
    <text evidence="1">The sequence shown here is derived from an EMBL/GenBank/DDBJ whole genome shotgun (WGS) entry which is preliminary data.</text>
</comment>
<proteinExistence type="predicted"/>
<gene>
    <name evidence="1" type="ORF">M8818_004930</name>
</gene>
<organism evidence="1 2">
    <name type="scientific">Zalaria obscura</name>
    <dbReference type="NCBI Taxonomy" id="2024903"/>
    <lineage>
        <taxon>Eukaryota</taxon>
        <taxon>Fungi</taxon>
        <taxon>Dikarya</taxon>
        <taxon>Ascomycota</taxon>
        <taxon>Pezizomycotina</taxon>
        <taxon>Dothideomycetes</taxon>
        <taxon>Dothideomycetidae</taxon>
        <taxon>Dothideales</taxon>
        <taxon>Zalariaceae</taxon>
        <taxon>Zalaria</taxon>
    </lineage>
</organism>
<accession>A0ACC3SAX5</accession>
<reference evidence="1" key="1">
    <citation type="submission" date="2024-02" db="EMBL/GenBank/DDBJ databases">
        <title>Metagenome Assembled Genome of Zalaria obscura JY119.</title>
        <authorList>
            <person name="Vighnesh L."/>
            <person name="Jagadeeshwari U."/>
            <person name="Venkata Ramana C."/>
            <person name="Sasikala C."/>
        </authorList>
    </citation>
    <scope>NUCLEOTIDE SEQUENCE</scope>
    <source>
        <strain evidence="1">JY119</strain>
    </source>
</reference>
<protein>
    <submittedName>
        <fullName evidence="1">Uncharacterized protein</fullName>
    </submittedName>
</protein>
<dbReference type="EMBL" id="JAMKPW020000024">
    <property type="protein sequence ID" value="KAK8205557.1"/>
    <property type="molecule type" value="Genomic_DNA"/>
</dbReference>
<keyword evidence="2" id="KW-1185">Reference proteome</keyword>
<sequence>MLCSEASSQNMDAYEIVLSLQSGISSAFRSSIRVELQPFERTVPPYFAFDNVVGPDHECLACACLGPPASEKEETTQSRSTLQGCIRRIPQTATHETASRPGHVSRLSSATGTKARDRKPSNRSELVRNRSLRTVSEQQEQAGFPSQLNLGVNVIVYYSGEAFRRTKHIPAQKILLYSLGFGIINFVFALPAFYTIDTLGRRSLLLITFPFLALFQLLTAMAFVGKNTDAQSTGNLSTGSQSTGSQSTGSQSGNSGITETAQWPLAIVGMYLFGVAYSPGEGPVPFVYSAESMPLYIRDLGMGCVTSINWFFNWLIAITAPQFFQAFQSWGAFLWYSIWCVF</sequence>
<evidence type="ECO:0000313" key="2">
    <source>
        <dbReference type="Proteomes" id="UP001320706"/>
    </source>
</evidence>
<dbReference type="Proteomes" id="UP001320706">
    <property type="component" value="Unassembled WGS sequence"/>
</dbReference>
<evidence type="ECO:0000313" key="1">
    <source>
        <dbReference type="EMBL" id="KAK8205557.1"/>
    </source>
</evidence>